<dbReference type="Gene3D" id="1.10.10.2480">
    <property type="match status" value="1"/>
</dbReference>
<dbReference type="AlphaFoldDB" id="A0AAC9QY03"/>
<keyword evidence="1" id="KW-0396">Initiation factor</keyword>
<keyword evidence="1" id="KW-0648">Protein biosynthesis</keyword>
<evidence type="ECO:0000313" key="1">
    <source>
        <dbReference type="EMBL" id="ARD95073.1"/>
    </source>
</evidence>
<organism evidence="1 2">
    <name type="scientific">Lactococcus lactis subsp. lactis</name>
    <name type="common">Streptococcus lactis</name>
    <dbReference type="NCBI Taxonomy" id="1360"/>
    <lineage>
        <taxon>Bacteria</taxon>
        <taxon>Bacillati</taxon>
        <taxon>Bacillota</taxon>
        <taxon>Bacilli</taxon>
        <taxon>Lactobacillales</taxon>
        <taxon>Streptococcaceae</taxon>
        <taxon>Lactococcus</taxon>
    </lineage>
</organism>
<name>A0AAC9QY03_LACLL</name>
<accession>A0AAC9QY03</accession>
<protein>
    <submittedName>
        <fullName evidence="1">Translation initiation factor IF-2 N-terminal domain-containing protein</fullName>
    </submittedName>
</protein>
<gene>
    <name evidence="1" type="ORF">LL229_0181</name>
</gene>
<proteinExistence type="predicted"/>
<dbReference type="EMBL" id="CP090823">
    <property type="protein sequence ID" value="ARD95073.1"/>
    <property type="molecule type" value="Genomic_DNA"/>
</dbReference>
<sequence length="370" mass="43542">MKAKIGNTFVQSFTNKQRDKILVTLSNFQKETLYKYRKWLWISKFQTDLIGDTEWTFVGFKEDENFDMSLGNSNTLHCECGRGIKYQYEISSIDHSKIKYLGISHLSQHLSLTPDMIKEIVSKNNEVQYDIDTTLWLYSVGERFPHSLYEEFKKICVNKNTNFSEKVKFFSKADFPIFFNEKERIKKEIISTIIASIGFTEKIKKVRISKIAKVTGWPRKELVTTFHEYNAKVKSHSSSLQKNELKNCLSAYLDELSVKSSSSSIPFSDSIISYFEFPENPFYKYFNDHLYEIIYETLLYEKRIFISELFEYIISKYSSVNGLEEFDIEPFMIILIQNLVKDELALIDGKYLVSTTPDFNNVYQFNKNFM</sequence>
<dbReference type="RefSeq" id="WP_081172044.1">
    <property type="nucleotide sequence ID" value="NZ_CP015896.1"/>
</dbReference>
<dbReference type="Proteomes" id="UP001055586">
    <property type="component" value="Chromosome"/>
</dbReference>
<dbReference type="GO" id="GO:0003743">
    <property type="term" value="F:translation initiation factor activity"/>
    <property type="evidence" value="ECO:0007669"/>
    <property type="project" value="UniProtKB-KW"/>
</dbReference>
<evidence type="ECO:0000313" key="2">
    <source>
        <dbReference type="Proteomes" id="UP001055586"/>
    </source>
</evidence>
<reference evidence="1" key="1">
    <citation type="submission" date="2023-09" db="EMBL/GenBank/DDBJ databases">
        <title>Complete Genomes and Methylome analysis of Lactococcus lactis subs lactis strains.</title>
        <authorList>
            <person name="Fomenkov A."/>
            <person name="McDonnell B."/>
            <person name="Sun L."/>
            <person name="Van Sinderen D."/>
            <person name="Roberts R.J."/>
        </authorList>
    </citation>
    <scope>NUCLEOTIDE SEQUENCE</scope>
    <source>
        <strain evidence="1">229</strain>
    </source>
</reference>